<keyword evidence="2" id="KW-1185">Reference proteome</keyword>
<dbReference type="RefSeq" id="WP_204826220.1">
    <property type="nucleotide sequence ID" value="NZ_JBHUGF010000011.1"/>
</dbReference>
<name>A0ABW4UZ97_9BACL</name>
<accession>A0ABW4UZ97</accession>
<evidence type="ECO:0000313" key="1">
    <source>
        <dbReference type="EMBL" id="MFD1992536.1"/>
    </source>
</evidence>
<gene>
    <name evidence="1" type="ORF">ACFSGI_21395</name>
</gene>
<sequence>MNIQKFQTYIDLTVANWENTSMADTLREIVRSQRQYENDYVEIHQLIEIFKSDEESDFTIIINISRDLDDLGELIG</sequence>
<proteinExistence type="predicted"/>
<organism evidence="1 2">
    <name type="scientific">Paenibacillus nicotianae</name>
    <dbReference type="NCBI Taxonomy" id="1526551"/>
    <lineage>
        <taxon>Bacteria</taxon>
        <taxon>Bacillati</taxon>
        <taxon>Bacillota</taxon>
        <taxon>Bacilli</taxon>
        <taxon>Bacillales</taxon>
        <taxon>Paenibacillaceae</taxon>
        <taxon>Paenibacillus</taxon>
    </lineage>
</organism>
<comment type="caution">
    <text evidence="1">The sequence shown here is derived from an EMBL/GenBank/DDBJ whole genome shotgun (WGS) entry which is preliminary data.</text>
</comment>
<dbReference type="EMBL" id="JBHUGF010000011">
    <property type="protein sequence ID" value="MFD1992536.1"/>
    <property type="molecule type" value="Genomic_DNA"/>
</dbReference>
<protein>
    <submittedName>
        <fullName evidence="1">Uncharacterized protein</fullName>
    </submittedName>
</protein>
<evidence type="ECO:0000313" key="2">
    <source>
        <dbReference type="Proteomes" id="UP001597403"/>
    </source>
</evidence>
<dbReference type="Proteomes" id="UP001597403">
    <property type="component" value="Unassembled WGS sequence"/>
</dbReference>
<reference evidence="2" key="1">
    <citation type="journal article" date="2019" name="Int. J. Syst. Evol. Microbiol.">
        <title>The Global Catalogue of Microorganisms (GCM) 10K type strain sequencing project: providing services to taxonomists for standard genome sequencing and annotation.</title>
        <authorList>
            <consortium name="The Broad Institute Genomics Platform"/>
            <consortium name="The Broad Institute Genome Sequencing Center for Infectious Disease"/>
            <person name="Wu L."/>
            <person name="Ma J."/>
        </authorList>
    </citation>
    <scope>NUCLEOTIDE SEQUENCE [LARGE SCALE GENOMIC DNA]</scope>
    <source>
        <strain evidence="2">CGMCC 1.15067</strain>
    </source>
</reference>